<feature type="chain" id="PRO_5014973423" evidence="1">
    <location>
        <begin position="16"/>
        <end position="152"/>
    </location>
</feature>
<protein>
    <submittedName>
        <fullName evidence="2">Putative secreted protein</fullName>
    </submittedName>
</protein>
<sequence length="152" mass="17008">MLFCVVNAILSTTIAANFQSLMSSASSSAFRMRLVMNCSSFSMWCKSLCVQPVLVFCSSTVVRRVKTEPPMAVVEPDMPEHGCRKSSSMSSTFASNDFEDRSFSSSSFMRLLSMIVLRVIFLPGRPIRRIHGSHWRKTDLIHGGISWMSAVR</sequence>
<feature type="signal peptide" evidence="1">
    <location>
        <begin position="1"/>
        <end position="15"/>
    </location>
</feature>
<evidence type="ECO:0000313" key="2">
    <source>
        <dbReference type="EMBL" id="MBW73226.1"/>
    </source>
</evidence>
<organism evidence="2">
    <name type="scientific">Anopheles darlingi</name>
    <name type="common">Mosquito</name>
    <dbReference type="NCBI Taxonomy" id="43151"/>
    <lineage>
        <taxon>Eukaryota</taxon>
        <taxon>Metazoa</taxon>
        <taxon>Ecdysozoa</taxon>
        <taxon>Arthropoda</taxon>
        <taxon>Hexapoda</taxon>
        <taxon>Insecta</taxon>
        <taxon>Pterygota</taxon>
        <taxon>Neoptera</taxon>
        <taxon>Endopterygota</taxon>
        <taxon>Diptera</taxon>
        <taxon>Nematocera</taxon>
        <taxon>Culicoidea</taxon>
        <taxon>Culicidae</taxon>
        <taxon>Anophelinae</taxon>
        <taxon>Anopheles</taxon>
    </lineage>
</organism>
<keyword evidence="1" id="KW-0732">Signal</keyword>
<name>A0A2M4D6R6_ANODA</name>
<dbReference type="AlphaFoldDB" id="A0A2M4D6R6"/>
<reference evidence="2" key="1">
    <citation type="submission" date="2018-01" db="EMBL/GenBank/DDBJ databases">
        <title>An insight into the sialome of Amazonian anophelines.</title>
        <authorList>
            <person name="Ribeiro J.M."/>
            <person name="Scarpassa V."/>
            <person name="Calvo E."/>
        </authorList>
    </citation>
    <scope>NUCLEOTIDE SEQUENCE</scope>
</reference>
<evidence type="ECO:0000256" key="1">
    <source>
        <dbReference type="SAM" id="SignalP"/>
    </source>
</evidence>
<accession>A0A2M4D6R6</accession>
<proteinExistence type="predicted"/>
<dbReference type="EMBL" id="GGFL01009048">
    <property type="protein sequence ID" value="MBW73226.1"/>
    <property type="molecule type" value="Transcribed_RNA"/>
</dbReference>